<sequence>MKEAYLYEKLEDEKVRCVLCNHRCLIKKDGRGLCGVRENRAGTLISLVYNKIIAGHCDPIEKKPLFHFLPGTSSYSIATVGCNFKCGFCQNADISQMPQDQNRIMGEDMSPEKVVKLAQESRAASISYTYTEPTIYFETALNTARLAASQGIKNVFVSNGYMTRECLQKIYPDLHAANVDLKAFSERFYKDQCGAKLKPVLKTIETMKEMGIWLEVTTLLIPGLNDSFEELRDLARFLSDIDPGIPWHISRFHPTYHLTNTSSTPVETIRRARDLGYETGLQYVYTGNIPGDKGENTFCHSCREPLIDRIGFHVTESRIIKNRCPQCDTGIPGVWR</sequence>
<dbReference type="PANTHER" id="PTHR30352:SF5">
    <property type="entry name" value="PYRUVATE FORMATE-LYASE 1-ACTIVATING ENZYME"/>
    <property type="match status" value="1"/>
</dbReference>
<protein>
    <submittedName>
        <fullName evidence="8">AmmeMemoRadiSam system radical SAM enzyme</fullName>
    </submittedName>
</protein>
<dbReference type="PIRSF" id="PIRSF004869">
    <property type="entry name" value="PflX_prd"/>
    <property type="match status" value="1"/>
</dbReference>
<dbReference type="EMBL" id="JACNJD010000162">
    <property type="protein sequence ID" value="MBC8176808.1"/>
    <property type="molecule type" value="Genomic_DNA"/>
</dbReference>
<keyword evidence="4 6" id="KW-0408">Iron</keyword>
<dbReference type="InterPro" id="IPR007197">
    <property type="entry name" value="rSAM"/>
</dbReference>
<feature type="binding site" evidence="6">
    <location>
        <position position="86"/>
    </location>
    <ligand>
        <name>[4Fe-4S] cluster</name>
        <dbReference type="ChEBI" id="CHEBI:49883"/>
        <note>4Fe-4S-S-AdoMet</note>
    </ligand>
</feature>
<evidence type="ECO:0000256" key="6">
    <source>
        <dbReference type="PIRSR" id="PIRSR004869-50"/>
    </source>
</evidence>
<comment type="cofactor">
    <cofactor evidence="6">
        <name>[4Fe-4S] cluster</name>
        <dbReference type="ChEBI" id="CHEBI:49883"/>
    </cofactor>
    <text evidence="6">Binds 1 [4Fe-4S] cluster. The cluster is coordinated with 3 cysteines and an exchangeable S-adenosyl-L-methionine.</text>
</comment>
<feature type="domain" description="Radical SAM core" evidence="7">
    <location>
        <begin position="67"/>
        <end position="290"/>
    </location>
</feature>
<dbReference type="AlphaFoldDB" id="A0A8J6MZM4"/>
<dbReference type="GO" id="GO:0046872">
    <property type="term" value="F:metal ion binding"/>
    <property type="evidence" value="ECO:0007669"/>
    <property type="project" value="UniProtKB-KW"/>
</dbReference>
<dbReference type="InterPro" id="IPR016431">
    <property type="entry name" value="Pyrv-formate_lyase-activ_prd"/>
</dbReference>
<dbReference type="SFLD" id="SFLDS00029">
    <property type="entry name" value="Radical_SAM"/>
    <property type="match status" value="1"/>
</dbReference>
<organism evidence="8 9">
    <name type="scientific">Candidatus Desulfacyla euxinica</name>
    <dbReference type="NCBI Taxonomy" id="2841693"/>
    <lineage>
        <taxon>Bacteria</taxon>
        <taxon>Deltaproteobacteria</taxon>
        <taxon>Candidatus Desulfacyla</taxon>
    </lineage>
</organism>
<evidence type="ECO:0000313" key="8">
    <source>
        <dbReference type="EMBL" id="MBC8176808.1"/>
    </source>
</evidence>
<dbReference type="SMART" id="SM00729">
    <property type="entry name" value="Elp3"/>
    <property type="match status" value="1"/>
</dbReference>
<feature type="binding site" evidence="6">
    <location>
        <position position="82"/>
    </location>
    <ligand>
        <name>[4Fe-4S] cluster</name>
        <dbReference type="ChEBI" id="CHEBI:49883"/>
        <note>4Fe-4S-S-AdoMet</note>
    </ligand>
</feature>
<dbReference type="InterPro" id="IPR034457">
    <property type="entry name" value="Organic_radical-activating"/>
</dbReference>
<reference evidence="8 9" key="1">
    <citation type="submission" date="2020-08" db="EMBL/GenBank/DDBJ databases">
        <title>Bridging the membrane lipid divide: bacteria of the FCB group superphylum have the potential to synthesize archaeal ether lipids.</title>
        <authorList>
            <person name="Villanueva L."/>
            <person name="Von Meijenfeldt F.A.B."/>
            <person name="Westbye A.B."/>
            <person name="Yadav S."/>
            <person name="Hopmans E.C."/>
            <person name="Dutilh B.E."/>
            <person name="Sinninghe Damste J.S."/>
        </authorList>
    </citation>
    <scope>NUCLEOTIDE SEQUENCE [LARGE SCALE GENOMIC DNA]</scope>
    <source>
        <strain evidence="8">NIOZ-UU27</strain>
    </source>
</reference>
<dbReference type="CDD" id="cd01335">
    <property type="entry name" value="Radical_SAM"/>
    <property type="match status" value="1"/>
</dbReference>
<evidence type="ECO:0000256" key="2">
    <source>
        <dbReference type="ARBA" id="ARBA00022691"/>
    </source>
</evidence>
<keyword evidence="2 6" id="KW-0949">S-adenosyl-L-methionine</keyword>
<feature type="binding site" evidence="6">
    <location>
        <position position="89"/>
    </location>
    <ligand>
        <name>[4Fe-4S] cluster</name>
        <dbReference type="ChEBI" id="CHEBI:49883"/>
        <note>4Fe-4S-S-AdoMet</note>
    </ligand>
</feature>
<gene>
    <name evidence="8" type="primary">amrS</name>
    <name evidence="8" type="ORF">H8E19_05340</name>
</gene>
<dbReference type="GO" id="GO:0051539">
    <property type="term" value="F:4 iron, 4 sulfur cluster binding"/>
    <property type="evidence" value="ECO:0007669"/>
    <property type="project" value="UniProtKB-KW"/>
</dbReference>
<dbReference type="NCBIfam" id="TIGR04337">
    <property type="entry name" value="AmmeMemoSam_rS"/>
    <property type="match status" value="1"/>
</dbReference>
<dbReference type="GO" id="GO:0003824">
    <property type="term" value="F:catalytic activity"/>
    <property type="evidence" value="ECO:0007669"/>
    <property type="project" value="InterPro"/>
</dbReference>
<dbReference type="PROSITE" id="PS51918">
    <property type="entry name" value="RADICAL_SAM"/>
    <property type="match status" value="1"/>
</dbReference>
<dbReference type="InterPro" id="IPR006638">
    <property type="entry name" value="Elp3/MiaA/NifB-like_rSAM"/>
</dbReference>
<dbReference type="SUPFAM" id="SSF102114">
    <property type="entry name" value="Radical SAM enzymes"/>
    <property type="match status" value="1"/>
</dbReference>
<dbReference type="InterPro" id="IPR027596">
    <property type="entry name" value="AmmeMemoSam_rS"/>
</dbReference>
<keyword evidence="3 6" id="KW-0479">Metal-binding</keyword>
<comment type="caution">
    <text evidence="8">The sequence shown here is derived from an EMBL/GenBank/DDBJ whole genome shotgun (WGS) entry which is preliminary data.</text>
</comment>
<evidence type="ECO:0000256" key="1">
    <source>
        <dbReference type="ARBA" id="ARBA00022485"/>
    </source>
</evidence>
<evidence type="ECO:0000259" key="7">
    <source>
        <dbReference type="PROSITE" id="PS51918"/>
    </source>
</evidence>
<dbReference type="InterPro" id="IPR058240">
    <property type="entry name" value="rSAM_sf"/>
</dbReference>
<keyword evidence="1" id="KW-0004">4Fe-4S</keyword>
<dbReference type="SFLD" id="SFLDG01101">
    <property type="entry name" value="Uncharacterised_Radical_SAM_Su"/>
    <property type="match status" value="1"/>
</dbReference>
<dbReference type="Pfam" id="PF04055">
    <property type="entry name" value="Radical_SAM"/>
    <property type="match status" value="1"/>
</dbReference>
<dbReference type="Gene3D" id="3.20.20.70">
    <property type="entry name" value="Aldolase class I"/>
    <property type="match status" value="1"/>
</dbReference>
<name>A0A8J6MZM4_9DELT</name>
<evidence type="ECO:0000313" key="9">
    <source>
        <dbReference type="Proteomes" id="UP000650524"/>
    </source>
</evidence>
<evidence type="ECO:0000256" key="5">
    <source>
        <dbReference type="ARBA" id="ARBA00023014"/>
    </source>
</evidence>
<evidence type="ECO:0000256" key="3">
    <source>
        <dbReference type="ARBA" id="ARBA00022723"/>
    </source>
</evidence>
<proteinExistence type="predicted"/>
<accession>A0A8J6MZM4</accession>
<evidence type="ECO:0000256" key="4">
    <source>
        <dbReference type="ARBA" id="ARBA00023004"/>
    </source>
</evidence>
<dbReference type="Proteomes" id="UP000650524">
    <property type="component" value="Unassembled WGS sequence"/>
</dbReference>
<dbReference type="InterPro" id="IPR013785">
    <property type="entry name" value="Aldolase_TIM"/>
</dbReference>
<dbReference type="PANTHER" id="PTHR30352">
    <property type="entry name" value="PYRUVATE FORMATE-LYASE-ACTIVATING ENZYME"/>
    <property type="match status" value="1"/>
</dbReference>
<keyword evidence="5 6" id="KW-0411">Iron-sulfur</keyword>